<dbReference type="Proteomes" id="UP000595857">
    <property type="component" value="Chromosome"/>
</dbReference>
<dbReference type="NCBIfam" id="TIGR00206">
    <property type="entry name" value="fliF"/>
    <property type="match status" value="1"/>
</dbReference>
<evidence type="ECO:0000256" key="4">
    <source>
        <dbReference type="ARBA" id="ARBA00022475"/>
    </source>
</evidence>
<keyword evidence="15" id="KW-1185">Reference proteome</keyword>
<evidence type="ECO:0000256" key="6">
    <source>
        <dbReference type="ARBA" id="ARBA00022989"/>
    </source>
</evidence>
<proteinExistence type="inferred from homology"/>
<reference evidence="14 15" key="1">
    <citation type="submission" date="2021-01" db="EMBL/GenBank/DDBJ databases">
        <title>Genome seq and assembly of Devosia sp. LEGU1.</title>
        <authorList>
            <person name="Chhetri G."/>
        </authorList>
    </citation>
    <scope>NUCLEOTIDE SEQUENCE [LARGE SCALE GENOMIC DNA]</scope>
    <source>
        <strain evidence="14 15">LEGU1</strain>
    </source>
</reference>
<dbReference type="InterPro" id="IPR045851">
    <property type="entry name" value="AMP-bd_C_sf"/>
</dbReference>
<evidence type="ECO:0000256" key="2">
    <source>
        <dbReference type="ARBA" id="ARBA00004651"/>
    </source>
</evidence>
<comment type="similarity">
    <text evidence="3 9">Belongs to the FliF family.</text>
</comment>
<dbReference type="Pfam" id="PF01514">
    <property type="entry name" value="YscJ_FliF"/>
    <property type="match status" value="1"/>
</dbReference>
<evidence type="ECO:0000259" key="12">
    <source>
        <dbReference type="Pfam" id="PF01514"/>
    </source>
</evidence>
<evidence type="ECO:0000256" key="11">
    <source>
        <dbReference type="SAM" id="Phobius"/>
    </source>
</evidence>
<evidence type="ECO:0000256" key="3">
    <source>
        <dbReference type="ARBA" id="ARBA00007971"/>
    </source>
</evidence>
<feature type="compositionally biased region" description="Polar residues" evidence="10">
    <location>
        <begin position="281"/>
        <end position="302"/>
    </location>
</feature>
<comment type="function">
    <text evidence="9">The M ring may be actively involved in energy transduction.</text>
</comment>
<evidence type="ECO:0000256" key="8">
    <source>
        <dbReference type="ARBA" id="ARBA00023143"/>
    </source>
</evidence>
<dbReference type="PANTHER" id="PTHR30046">
    <property type="entry name" value="FLAGELLAR M-RING PROTEIN"/>
    <property type="match status" value="1"/>
</dbReference>
<feature type="transmembrane region" description="Helical" evidence="11">
    <location>
        <begin position="12"/>
        <end position="35"/>
    </location>
</feature>
<evidence type="ECO:0000256" key="5">
    <source>
        <dbReference type="ARBA" id="ARBA00022692"/>
    </source>
</evidence>
<evidence type="ECO:0000256" key="1">
    <source>
        <dbReference type="ARBA" id="ARBA00004117"/>
    </source>
</evidence>
<dbReference type="InterPro" id="IPR013556">
    <property type="entry name" value="Flag_M-ring_C"/>
</dbReference>
<keyword evidence="4" id="KW-1003">Cell membrane</keyword>
<dbReference type="PRINTS" id="PR01009">
    <property type="entry name" value="FLGMRINGFLIF"/>
</dbReference>
<keyword evidence="7 11" id="KW-0472">Membrane</keyword>
<dbReference type="PIRSF" id="PIRSF004862">
    <property type="entry name" value="FliF"/>
    <property type="match status" value="1"/>
</dbReference>
<evidence type="ECO:0000256" key="10">
    <source>
        <dbReference type="SAM" id="MobiDB-lite"/>
    </source>
</evidence>
<evidence type="ECO:0000256" key="7">
    <source>
        <dbReference type="ARBA" id="ARBA00023136"/>
    </source>
</evidence>
<gene>
    <name evidence="14" type="primary">fliF</name>
    <name evidence="14" type="ORF">JI748_01060</name>
</gene>
<protein>
    <recommendedName>
        <fullName evidence="9">Flagellar M-ring protein</fullName>
    </recommendedName>
</protein>
<dbReference type="Gene3D" id="3.30.300.30">
    <property type="match status" value="1"/>
</dbReference>
<evidence type="ECO:0000256" key="9">
    <source>
        <dbReference type="PIRNR" id="PIRNR004862"/>
    </source>
</evidence>
<evidence type="ECO:0000313" key="14">
    <source>
        <dbReference type="EMBL" id="QQR39639.1"/>
    </source>
</evidence>
<keyword evidence="5 11" id="KW-0812">Transmembrane</keyword>
<organism evidence="14 15">
    <name type="scientific">Devosia rhizoryzae</name>
    <dbReference type="NCBI Taxonomy" id="2774137"/>
    <lineage>
        <taxon>Bacteria</taxon>
        <taxon>Pseudomonadati</taxon>
        <taxon>Pseudomonadota</taxon>
        <taxon>Alphaproteobacteria</taxon>
        <taxon>Hyphomicrobiales</taxon>
        <taxon>Devosiaceae</taxon>
        <taxon>Devosia</taxon>
    </lineage>
</organism>
<keyword evidence="8 9" id="KW-0975">Bacterial flagellum</keyword>
<sequence>MESLSNLINRIGMPRIAAMVMVAVLMLGFFGFLIMRSQTPNLAPLYSGLSLEDSSAILTELQTQSIPYELRGDGDTILVPRDQITTLRMSLASEGLPTSGQVGYEIFDQQSTLGATSFVQNINNVRALEGELARTISSLTRIKSARVHLVLPERELFRRERKDPSASIVLSVRGELSNGEVRAIQHLVGSAIEGLSPSRVSIVDDQGNLLASGTGQDEAGMMSAQADERTLGYENRLRTRLEDMLANVVGAGRARVEVSAELDLNRSTVTEERFDPEGQVVRSTQTSDTENTTGAANGQVSVANELPGASNAPGTATEQGTSNSETVNYEISKTTQTNITEAGALKRLSVAVVVDGVYNDDGAGNLTYTPRTADEVAQILALVRSAVGYSADRGDSVEVVNMQFAERPDLAIAGTDSGAGLLDFTRDDIMDGAEMAVTLLIALALVFFVMRPLLKKVLSPEPKPLALPVAAELGHNGVVGADGRLVEVIVEDEPRDKTPAWVQNAKSMGETQLQTLKTVGTLVEENPKQAALIVRDWLGSAA</sequence>
<feature type="region of interest" description="Disordered" evidence="10">
    <location>
        <begin position="268"/>
        <end position="324"/>
    </location>
</feature>
<dbReference type="PANTHER" id="PTHR30046:SF0">
    <property type="entry name" value="FLAGELLAR M-RING PROTEIN"/>
    <property type="match status" value="1"/>
</dbReference>
<dbReference type="InterPro" id="IPR006182">
    <property type="entry name" value="FliF_N_dom"/>
</dbReference>
<name>A0ABX7C8V2_9HYPH</name>
<accession>A0ABX7C8V2</accession>
<keyword evidence="14" id="KW-0966">Cell projection</keyword>
<evidence type="ECO:0000259" key="13">
    <source>
        <dbReference type="Pfam" id="PF08345"/>
    </source>
</evidence>
<keyword evidence="14" id="KW-0969">Cilium</keyword>
<keyword evidence="6 11" id="KW-1133">Transmembrane helix</keyword>
<feature type="domain" description="Flagellar M-ring C-terminal" evidence="13">
    <location>
        <begin position="245"/>
        <end position="404"/>
    </location>
</feature>
<keyword evidence="14" id="KW-0282">Flagellum</keyword>
<feature type="domain" description="Flagellar M-ring N-terminal" evidence="12">
    <location>
        <begin position="38"/>
        <end position="211"/>
    </location>
</feature>
<feature type="compositionally biased region" description="Polar residues" evidence="10">
    <location>
        <begin position="312"/>
        <end position="324"/>
    </location>
</feature>
<dbReference type="InterPro" id="IPR043427">
    <property type="entry name" value="YscJ/FliF"/>
</dbReference>
<evidence type="ECO:0000313" key="15">
    <source>
        <dbReference type="Proteomes" id="UP000595857"/>
    </source>
</evidence>
<dbReference type="RefSeq" id="WP_201634052.1">
    <property type="nucleotide sequence ID" value="NZ_CP068046.1"/>
</dbReference>
<dbReference type="InterPro" id="IPR000067">
    <property type="entry name" value="FlgMring_FliF"/>
</dbReference>
<comment type="subcellular location">
    <subcellularLocation>
        <location evidence="1 9">Bacterial flagellum basal body</location>
    </subcellularLocation>
    <subcellularLocation>
        <location evidence="2">Cell membrane</location>
        <topology evidence="2">Multi-pass membrane protein</topology>
    </subcellularLocation>
</comment>
<dbReference type="Pfam" id="PF08345">
    <property type="entry name" value="YscJ_FliF_C"/>
    <property type="match status" value="1"/>
</dbReference>
<dbReference type="EMBL" id="CP068046">
    <property type="protein sequence ID" value="QQR39639.1"/>
    <property type="molecule type" value="Genomic_DNA"/>
</dbReference>